<comment type="caution">
    <text evidence="1">The sequence shown here is derived from an EMBL/GenBank/DDBJ whole genome shotgun (WGS) entry which is preliminary data.</text>
</comment>
<sequence>MKNSKFKQDFYHDVPRKNSACNSNRAPCDRWDTVSPSELTLFRMFGSERAIANVLKTLYKEEEASVEDAQTDDIIERQMKKARYESRDELEKYLAERPVKLSDPNQGLL</sequence>
<dbReference type="AlphaFoldDB" id="A0A8J2NXT5"/>
<accession>A0A8J2NXT5</accession>
<gene>
    <name evidence="1" type="ORF">AFUS01_LOCUS13254</name>
</gene>
<evidence type="ECO:0000313" key="2">
    <source>
        <dbReference type="Proteomes" id="UP000708208"/>
    </source>
</evidence>
<dbReference type="Proteomes" id="UP000708208">
    <property type="component" value="Unassembled WGS sequence"/>
</dbReference>
<proteinExistence type="predicted"/>
<dbReference type="EMBL" id="CAJVCH010107068">
    <property type="protein sequence ID" value="CAG7724219.1"/>
    <property type="molecule type" value="Genomic_DNA"/>
</dbReference>
<evidence type="ECO:0000313" key="1">
    <source>
        <dbReference type="EMBL" id="CAG7724219.1"/>
    </source>
</evidence>
<protein>
    <submittedName>
        <fullName evidence="1">Uncharacterized protein</fullName>
    </submittedName>
</protein>
<keyword evidence="2" id="KW-1185">Reference proteome</keyword>
<organism evidence="1 2">
    <name type="scientific">Allacma fusca</name>
    <dbReference type="NCBI Taxonomy" id="39272"/>
    <lineage>
        <taxon>Eukaryota</taxon>
        <taxon>Metazoa</taxon>
        <taxon>Ecdysozoa</taxon>
        <taxon>Arthropoda</taxon>
        <taxon>Hexapoda</taxon>
        <taxon>Collembola</taxon>
        <taxon>Symphypleona</taxon>
        <taxon>Sminthuridae</taxon>
        <taxon>Allacma</taxon>
    </lineage>
</organism>
<name>A0A8J2NXT5_9HEXA</name>
<dbReference type="OrthoDB" id="1607513at2759"/>
<reference evidence="1" key="1">
    <citation type="submission" date="2021-06" db="EMBL/GenBank/DDBJ databases">
        <authorList>
            <person name="Hodson N. C."/>
            <person name="Mongue J. A."/>
            <person name="Jaron S. K."/>
        </authorList>
    </citation>
    <scope>NUCLEOTIDE SEQUENCE</scope>
</reference>